<dbReference type="OrthoDB" id="3625422at2"/>
<reference evidence="2 3" key="1">
    <citation type="submission" date="2019-03" db="EMBL/GenBank/DDBJ databases">
        <title>Genomic Encyclopedia of Type Strains, Phase III (KMG-III): the genomes of soil and plant-associated and newly described type strains.</title>
        <authorList>
            <person name="Whitman W."/>
        </authorList>
    </citation>
    <scope>NUCLEOTIDE SEQUENCE [LARGE SCALE GENOMIC DNA]</scope>
    <source>
        <strain evidence="2 3">VKM Ac-2527</strain>
    </source>
</reference>
<proteinExistence type="predicted"/>
<protein>
    <recommendedName>
        <fullName evidence="4">DUF4386 domain-containing protein</fullName>
    </recommendedName>
</protein>
<keyword evidence="1" id="KW-0472">Membrane</keyword>
<evidence type="ECO:0000313" key="3">
    <source>
        <dbReference type="Proteomes" id="UP000295388"/>
    </source>
</evidence>
<keyword evidence="3" id="KW-1185">Reference proteome</keyword>
<feature type="transmembrane region" description="Helical" evidence="1">
    <location>
        <begin position="48"/>
        <end position="66"/>
    </location>
</feature>
<dbReference type="Proteomes" id="UP000295388">
    <property type="component" value="Unassembled WGS sequence"/>
</dbReference>
<feature type="transmembrane region" description="Helical" evidence="1">
    <location>
        <begin position="163"/>
        <end position="181"/>
    </location>
</feature>
<comment type="caution">
    <text evidence="2">The sequence shown here is derived from an EMBL/GenBank/DDBJ whole genome shotgun (WGS) entry which is preliminary data.</text>
</comment>
<feature type="transmembrane region" description="Helical" evidence="1">
    <location>
        <begin position="139"/>
        <end position="156"/>
    </location>
</feature>
<dbReference type="RefSeq" id="WP_133801895.1">
    <property type="nucleotide sequence ID" value="NZ_SNWQ01000010.1"/>
</dbReference>
<feature type="transmembrane region" description="Helical" evidence="1">
    <location>
        <begin position="187"/>
        <end position="204"/>
    </location>
</feature>
<evidence type="ECO:0000256" key="1">
    <source>
        <dbReference type="SAM" id="Phobius"/>
    </source>
</evidence>
<keyword evidence="1" id="KW-1133">Transmembrane helix</keyword>
<sequence>MTITPTILTRAAGAAAVAAGLIFIGVQIGHPHVDTTSITTTEVVLRNSLKVLMAVLALVGITGMYLSQVRRNGVLGLIGYLVLGVGYLSIVCTTFVAAYVLPAIVDTSTGYVNDVIAVSTRETVTGDIGALQTVSQIQGFAYLAGGLLFGIALYRARVLARWAAALLAVGGVVTAVLALMPDAFYRLLAYPNGIAMIGLGYSLWRMTRTSSQTAVRSRHVTTAGAE</sequence>
<name>A0A4R6K9Y8_9ACTN</name>
<organism evidence="2 3">
    <name type="scientific">Kribbella caucasensis</name>
    <dbReference type="NCBI Taxonomy" id="2512215"/>
    <lineage>
        <taxon>Bacteria</taxon>
        <taxon>Bacillati</taxon>
        <taxon>Actinomycetota</taxon>
        <taxon>Actinomycetes</taxon>
        <taxon>Propionibacteriales</taxon>
        <taxon>Kribbellaceae</taxon>
        <taxon>Kribbella</taxon>
    </lineage>
</organism>
<dbReference type="EMBL" id="SNWQ01000010">
    <property type="protein sequence ID" value="TDO46734.1"/>
    <property type="molecule type" value="Genomic_DNA"/>
</dbReference>
<evidence type="ECO:0008006" key="4">
    <source>
        <dbReference type="Google" id="ProtNLM"/>
    </source>
</evidence>
<feature type="transmembrane region" description="Helical" evidence="1">
    <location>
        <begin position="78"/>
        <end position="101"/>
    </location>
</feature>
<gene>
    <name evidence="2" type="ORF">EV643_110117</name>
</gene>
<dbReference type="AlphaFoldDB" id="A0A4R6K9Y8"/>
<accession>A0A4R6K9Y8</accession>
<evidence type="ECO:0000313" key="2">
    <source>
        <dbReference type="EMBL" id="TDO46734.1"/>
    </source>
</evidence>
<feature type="transmembrane region" description="Helical" evidence="1">
    <location>
        <begin position="7"/>
        <end position="28"/>
    </location>
</feature>
<keyword evidence="1" id="KW-0812">Transmembrane</keyword>